<dbReference type="GO" id="GO:0005524">
    <property type="term" value="F:ATP binding"/>
    <property type="evidence" value="ECO:0007669"/>
    <property type="project" value="UniProtKB-UniRule"/>
</dbReference>
<evidence type="ECO:0000256" key="4">
    <source>
        <dbReference type="ARBA" id="ARBA00022741"/>
    </source>
</evidence>
<evidence type="ECO:0000259" key="11">
    <source>
        <dbReference type="PROSITE" id="PS50011"/>
    </source>
</evidence>
<dbReference type="Pfam" id="PF00069">
    <property type="entry name" value="Pkinase"/>
    <property type="match status" value="1"/>
</dbReference>
<evidence type="ECO:0000313" key="12">
    <source>
        <dbReference type="EMBL" id="KAF2077666.1"/>
    </source>
</evidence>
<evidence type="ECO:0000313" key="13">
    <source>
        <dbReference type="Proteomes" id="UP000695562"/>
    </source>
</evidence>
<dbReference type="EMBL" id="AJWJ01000023">
    <property type="protein sequence ID" value="KAF2077666.1"/>
    <property type="molecule type" value="Genomic_DNA"/>
</dbReference>
<feature type="binding site" evidence="9">
    <location>
        <position position="183"/>
    </location>
    <ligand>
        <name>ATP</name>
        <dbReference type="ChEBI" id="CHEBI:30616"/>
    </ligand>
</feature>
<dbReference type="SMART" id="SM00220">
    <property type="entry name" value="S_TKc"/>
    <property type="match status" value="1"/>
</dbReference>
<evidence type="ECO:0000256" key="1">
    <source>
        <dbReference type="ARBA" id="ARBA00012513"/>
    </source>
</evidence>
<dbReference type="GO" id="GO:0005737">
    <property type="term" value="C:cytoplasm"/>
    <property type="evidence" value="ECO:0007669"/>
    <property type="project" value="TreeGrafter"/>
</dbReference>
<evidence type="ECO:0000256" key="9">
    <source>
        <dbReference type="PROSITE-ProRule" id="PRU10141"/>
    </source>
</evidence>
<reference evidence="12" key="1">
    <citation type="submission" date="2020-01" db="EMBL/GenBank/DDBJ databases">
        <title>Development of genomics and gene disruption for Polysphondylium violaceum indicates a role for the polyketide synthase stlB in stalk morphogenesis.</title>
        <authorList>
            <person name="Narita B."/>
            <person name="Kawabe Y."/>
            <person name="Kin K."/>
            <person name="Saito T."/>
            <person name="Gibbs R."/>
            <person name="Kuspa A."/>
            <person name="Muzny D."/>
            <person name="Queller D."/>
            <person name="Richards S."/>
            <person name="Strassman J."/>
            <person name="Sucgang R."/>
            <person name="Worley K."/>
            <person name="Schaap P."/>
        </authorList>
    </citation>
    <scope>NUCLEOTIDE SEQUENCE</scope>
    <source>
        <strain evidence="12">QSvi11</strain>
    </source>
</reference>
<dbReference type="OrthoDB" id="68483at2759"/>
<dbReference type="EC" id="2.7.11.1" evidence="1"/>
<dbReference type="PANTHER" id="PTHR24346:SF77">
    <property type="entry name" value="SERINE THREONINE PROTEIN KINASE"/>
    <property type="match status" value="1"/>
</dbReference>
<gene>
    <name evidence="12" type="ORF">CYY_001054</name>
</gene>
<proteinExistence type="predicted"/>
<evidence type="ECO:0000256" key="10">
    <source>
        <dbReference type="SAM" id="MobiDB-lite"/>
    </source>
</evidence>
<keyword evidence="5" id="KW-0418">Kinase</keyword>
<dbReference type="Gene3D" id="1.10.510.10">
    <property type="entry name" value="Transferase(Phosphotransferase) domain 1"/>
    <property type="match status" value="1"/>
</dbReference>
<evidence type="ECO:0000256" key="8">
    <source>
        <dbReference type="ARBA" id="ARBA00048679"/>
    </source>
</evidence>
<sequence>MGTSLSTSSSSSSSSTCSSTSCSIPTSPVIHKKHQQIPILQYELVVDSNGVVGNQGLSSYQFSDYCIDAASFNTSTVYSASSSSSFFEPSPLVTPSSSSEALHSIPSILISPINISNHHHNTRAIKTRPRSNTKETLTASRKRDKEGRKMINDFVIVKKLGKGTYGKVLLSYHQHTNQLYAIKVFNKIRLKKQSSGFGKPNAFDGVLREIAIMKKLNHPNVVKLFEVINDPTEECLYIVMEYIEGGAIMSCSDFSNWPMSENLARKYFRDIVSGLEYLHEQKVIHRDIKPENLLVNRDGVVKIADFGVSHIFENDDILRCSAGSPAFLAPELCTDEQIPISGKAVDIWALGISLYCLVFAKLPFETSSKSLSDIYHKIKNDPLTFPREISFELKFLFQRLLDKNPFTRITISEIKNNEWTTINNTLPMKELDDHILLSVTDQECYDAIISDHMIQGDDLSSSTESSGIVGGGSSCGSDNNNNSLMYYPVSPQQPLPTTSSGSYHL</sequence>
<comment type="caution">
    <text evidence="12">The sequence shown here is derived from an EMBL/GenBank/DDBJ whole genome shotgun (WGS) entry which is preliminary data.</text>
</comment>
<feature type="compositionally biased region" description="Polar residues" evidence="10">
    <location>
        <begin position="490"/>
        <end position="505"/>
    </location>
</feature>
<comment type="catalytic activity">
    <reaction evidence="7">
        <text>L-threonyl-[protein] + ATP = O-phospho-L-threonyl-[protein] + ADP + H(+)</text>
        <dbReference type="Rhea" id="RHEA:46608"/>
        <dbReference type="Rhea" id="RHEA-COMP:11060"/>
        <dbReference type="Rhea" id="RHEA-COMP:11605"/>
        <dbReference type="ChEBI" id="CHEBI:15378"/>
        <dbReference type="ChEBI" id="CHEBI:30013"/>
        <dbReference type="ChEBI" id="CHEBI:30616"/>
        <dbReference type="ChEBI" id="CHEBI:61977"/>
        <dbReference type="ChEBI" id="CHEBI:456216"/>
        <dbReference type="EC" id="2.7.11.1"/>
    </reaction>
</comment>
<evidence type="ECO:0000256" key="6">
    <source>
        <dbReference type="ARBA" id="ARBA00022840"/>
    </source>
</evidence>
<keyword evidence="6 9" id="KW-0067">ATP-binding</keyword>
<dbReference type="Proteomes" id="UP000695562">
    <property type="component" value="Unassembled WGS sequence"/>
</dbReference>
<dbReference type="PANTHER" id="PTHR24346">
    <property type="entry name" value="MAP/MICROTUBULE AFFINITY-REGULATING KINASE"/>
    <property type="match status" value="1"/>
</dbReference>
<feature type="region of interest" description="Disordered" evidence="10">
    <location>
        <begin position="1"/>
        <end position="22"/>
    </location>
</feature>
<dbReference type="GO" id="GO:0050793">
    <property type="term" value="P:regulation of developmental process"/>
    <property type="evidence" value="ECO:0007669"/>
    <property type="project" value="UniProtKB-ARBA"/>
</dbReference>
<dbReference type="InterPro" id="IPR011009">
    <property type="entry name" value="Kinase-like_dom_sf"/>
</dbReference>
<dbReference type="FunFam" id="3.30.200.20:FF:000206">
    <property type="entry name" value="Serine/threonine-protein kinase Ssp1"/>
    <property type="match status" value="1"/>
</dbReference>
<feature type="domain" description="Protein kinase" evidence="11">
    <location>
        <begin position="154"/>
        <end position="420"/>
    </location>
</feature>
<dbReference type="InterPro" id="IPR008271">
    <property type="entry name" value="Ser/Thr_kinase_AS"/>
</dbReference>
<dbReference type="GO" id="GO:0004674">
    <property type="term" value="F:protein serine/threonine kinase activity"/>
    <property type="evidence" value="ECO:0007669"/>
    <property type="project" value="UniProtKB-KW"/>
</dbReference>
<evidence type="ECO:0000256" key="5">
    <source>
        <dbReference type="ARBA" id="ARBA00022777"/>
    </source>
</evidence>
<evidence type="ECO:0000256" key="2">
    <source>
        <dbReference type="ARBA" id="ARBA00022527"/>
    </source>
</evidence>
<keyword evidence="2" id="KW-0723">Serine/threonine-protein kinase</keyword>
<dbReference type="InterPro" id="IPR017441">
    <property type="entry name" value="Protein_kinase_ATP_BS"/>
</dbReference>
<dbReference type="AlphaFoldDB" id="A0A8J4Q9V4"/>
<feature type="region of interest" description="Disordered" evidence="10">
    <location>
        <begin position="482"/>
        <end position="505"/>
    </location>
</feature>
<dbReference type="InterPro" id="IPR000719">
    <property type="entry name" value="Prot_kinase_dom"/>
</dbReference>
<dbReference type="PROSITE" id="PS50011">
    <property type="entry name" value="PROTEIN_KINASE_DOM"/>
    <property type="match status" value="1"/>
</dbReference>
<dbReference type="PROSITE" id="PS00108">
    <property type="entry name" value="PROTEIN_KINASE_ST"/>
    <property type="match status" value="1"/>
</dbReference>
<dbReference type="SUPFAM" id="SSF56112">
    <property type="entry name" value="Protein kinase-like (PK-like)"/>
    <property type="match status" value="1"/>
</dbReference>
<dbReference type="GO" id="GO:0035556">
    <property type="term" value="P:intracellular signal transduction"/>
    <property type="evidence" value="ECO:0007669"/>
    <property type="project" value="TreeGrafter"/>
</dbReference>
<dbReference type="CDD" id="cd14008">
    <property type="entry name" value="STKc_LKB1_CaMKK"/>
    <property type="match status" value="1"/>
</dbReference>
<dbReference type="PROSITE" id="PS00107">
    <property type="entry name" value="PROTEIN_KINASE_ATP"/>
    <property type="match status" value="1"/>
</dbReference>
<keyword evidence="3" id="KW-0808">Transferase</keyword>
<dbReference type="FunFam" id="1.10.510.10:FF:000571">
    <property type="entry name" value="Maternal embryonic leucine zipper kinase"/>
    <property type="match status" value="1"/>
</dbReference>
<keyword evidence="13" id="KW-1185">Reference proteome</keyword>
<accession>A0A8J4Q9V4</accession>
<name>A0A8J4Q9V4_9MYCE</name>
<evidence type="ECO:0000256" key="3">
    <source>
        <dbReference type="ARBA" id="ARBA00022679"/>
    </source>
</evidence>
<evidence type="ECO:0000256" key="7">
    <source>
        <dbReference type="ARBA" id="ARBA00047899"/>
    </source>
</evidence>
<keyword evidence="4 9" id="KW-0547">Nucleotide-binding</keyword>
<comment type="catalytic activity">
    <reaction evidence="8">
        <text>L-seryl-[protein] + ATP = O-phospho-L-seryl-[protein] + ADP + H(+)</text>
        <dbReference type="Rhea" id="RHEA:17989"/>
        <dbReference type="Rhea" id="RHEA-COMP:9863"/>
        <dbReference type="Rhea" id="RHEA-COMP:11604"/>
        <dbReference type="ChEBI" id="CHEBI:15378"/>
        <dbReference type="ChEBI" id="CHEBI:29999"/>
        <dbReference type="ChEBI" id="CHEBI:30616"/>
        <dbReference type="ChEBI" id="CHEBI:83421"/>
        <dbReference type="ChEBI" id="CHEBI:456216"/>
        <dbReference type="EC" id="2.7.11.1"/>
    </reaction>
</comment>
<organism evidence="12 13">
    <name type="scientific">Polysphondylium violaceum</name>
    <dbReference type="NCBI Taxonomy" id="133409"/>
    <lineage>
        <taxon>Eukaryota</taxon>
        <taxon>Amoebozoa</taxon>
        <taxon>Evosea</taxon>
        <taxon>Eumycetozoa</taxon>
        <taxon>Dictyostelia</taxon>
        <taxon>Dictyosteliales</taxon>
        <taxon>Dictyosteliaceae</taxon>
        <taxon>Polysphondylium</taxon>
    </lineage>
</organism>
<protein>
    <recommendedName>
        <fullName evidence="1">non-specific serine/threonine protein kinase</fullName>
        <ecNumber evidence="1">2.7.11.1</ecNumber>
    </recommendedName>
</protein>